<proteinExistence type="inferred from homology"/>
<reference evidence="8" key="1">
    <citation type="submission" date="2017-01" db="EMBL/GenBank/DDBJ databases">
        <authorList>
            <person name="Wang Y."/>
            <person name="White M."/>
            <person name="Kvist S."/>
            <person name="Moncalvo J.-M."/>
        </authorList>
    </citation>
    <scope>NUCLEOTIDE SEQUENCE [LARGE SCALE GENOMIC DNA]</scope>
    <source>
        <strain evidence="8">COL-18-3</strain>
    </source>
</reference>
<dbReference type="InterPro" id="IPR042099">
    <property type="entry name" value="ANL_N_sf"/>
</dbReference>
<evidence type="ECO:0000259" key="6">
    <source>
        <dbReference type="Pfam" id="PF00501"/>
    </source>
</evidence>
<dbReference type="GO" id="GO:0005524">
    <property type="term" value="F:ATP binding"/>
    <property type="evidence" value="ECO:0007669"/>
    <property type="project" value="UniProtKB-KW"/>
</dbReference>
<evidence type="ECO:0000256" key="1">
    <source>
        <dbReference type="ARBA" id="ARBA00006432"/>
    </source>
</evidence>
<sequence length="675" mass="74670">MQNFTMEVIPATSSTETPVRRSVLTKGGELVNGTTTGCNTVLELLTYSCKAYNDKNFLGQRKLLDTIKEKKVVETTDANGNKVSKEKTWVKYKLSGYEWMTYNDVYEYSKYLSFGLTSLGICKGDRVTIYSNTCREWMIAYFSTAFQGIEATTAYSTLGESGLAHSVKETKSKLIYVHTDTLEIGLRVASEAPDLKTIVYFGDLKDYKGKASIDEAKGNGLKVLHLDELHKLGKESENTEINSPAPDDVAMIMYTSGSTGNPKGVVMTHRNVTSVVGGLEDFIGAFVTQADLLLSYLPLAHVLEFTVELLAMHSGVPLGYGTVRTLTSENTIDCYGDMQELKPTVMVGVPQVWDTIRANVLRKIEGMGPIKSRVFKIFTQLKHLLRSRGVPTAILDNYVFSQAKAITGGKLRFAITGGAPISLEARDFITNIICPLIQGYGLTESSGLISVQIPGNIVDTSVGLLISSTEVKLLDAGEVGYDLKDGIGEICIRGNTVFRGYLDNPEETQKAFTEDGWFRTGDIGYWSERGELRIVDRLKNLVKLANGEYIAIEMLESLYKLSLFVDNICVYADPLRSNPVAFVSVNRGYLSGFAASNGISYSRLDELCQHKDVLKAMHDRFNQIGSANKLNKSSYLSDIYVTCEVWSPENGLLTAASKLNRRKIFNTYSHHFDKL</sequence>
<comment type="similarity">
    <text evidence="1">Belongs to the ATP-dependent AMP-binding enzyme family.</text>
</comment>
<dbReference type="PANTHER" id="PTHR43272">
    <property type="entry name" value="LONG-CHAIN-FATTY-ACID--COA LIGASE"/>
    <property type="match status" value="1"/>
</dbReference>
<evidence type="ECO:0000313" key="8">
    <source>
        <dbReference type="Proteomes" id="UP000188320"/>
    </source>
</evidence>
<keyword evidence="4" id="KW-0067">ATP-binding</keyword>
<dbReference type="InterPro" id="IPR020845">
    <property type="entry name" value="AMP-binding_CS"/>
</dbReference>
<evidence type="ECO:0000256" key="4">
    <source>
        <dbReference type="ARBA" id="ARBA00022840"/>
    </source>
</evidence>
<dbReference type="OrthoDB" id="1700726at2759"/>
<dbReference type="GO" id="GO:0035336">
    <property type="term" value="P:long-chain fatty-acyl-CoA metabolic process"/>
    <property type="evidence" value="ECO:0007669"/>
    <property type="project" value="TreeGrafter"/>
</dbReference>
<dbReference type="GO" id="GO:0005886">
    <property type="term" value="C:plasma membrane"/>
    <property type="evidence" value="ECO:0007669"/>
    <property type="project" value="TreeGrafter"/>
</dbReference>
<evidence type="ECO:0000256" key="2">
    <source>
        <dbReference type="ARBA" id="ARBA00022598"/>
    </source>
</evidence>
<dbReference type="GO" id="GO:0004467">
    <property type="term" value="F:long-chain fatty acid-CoA ligase activity"/>
    <property type="evidence" value="ECO:0007669"/>
    <property type="project" value="UniProtKB-EC"/>
</dbReference>
<dbReference type="Pfam" id="PF00501">
    <property type="entry name" value="AMP-binding"/>
    <property type="match status" value="1"/>
</dbReference>
<dbReference type="PROSITE" id="PS00455">
    <property type="entry name" value="AMP_BINDING"/>
    <property type="match status" value="1"/>
</dbReference>
<gene>
    <name evidence="7" type="ORF">AX774_g3926</name>
</gene>
<keyword evidence="2 7" id="KW-0436">Ligase</keyword>
<dbReference type="EMBL" id="LSSK01000634">
    <property type="protein sequence ID" value="OMH82595.1"/>
    <property type="molecule type" value="Genomic_DNA"/>
</dbReference>
<dbReference type="PANTHER" id="PTHR43272:SF83">
    <property type="entry name" value="ACYL-COA SYNTHETASE LONG-CHAIN, ISOFORM J"/>
    <property type="match status" value="1"/>
</dbReference>
<evidence type="ECO:0000313" key="7">
    <source>
        <dbReference type="EMBL" id="OMH82595.1"/>
    </source>
</evidence>
<dbReference type="Gene3D" id="3.40.50.12780">
    <property type="entry name" value="N-terminal domain of ligase-like"/>
    <property type="match status" value="1"/>
</dbReference>
<dbReference type="InterPro" id="IPR000873">
    <property type="entry name" value="AMP-dep_synth/lig_dom"/>
</dbReference>
<comment type="catalytic activity">
    <reaction evidence="5">
        <text>a long-chain fatty acid + ATP + CoA = a long-chain fatty acyl-CoA + AMP + diphosphate</text>
        <dbReference type="Rhea" id="RHEA:15421"/>
        <dbReference type="ChEBI" id="CHEBI:30616"/>
        <dbReference type="ChEBI" id="CHEBI:33019"/>
        <dbReference type="ChEBI" id="CHEBI:57287"/>
        <dbReference type="ChEBI" id="CHEBI:57560"/>
        <dbReference type="ChEBI" id="CHEBI:83139"/>
        <dbReference type="ChEBI" id="CHEBI:456215"/>
        <dbReference type="EC" id="6.2.1.3"/>
    </reaction>
</comment>
<evidence type="ECO:0000256" key="5">
    <source>
        <dbReference type="ARBA" id="ARBA00036813"/>
    </source>
</evidence>
<feature type="domain" description="AMP-dependent synthetase/ligase" evidence="6">
    <location>
        <begin position="85"/>
        <end position="502"/>
    </location>
</feature>
<organism evidence="7 8">
    <name type="scientific">Zancudomyces culisetae</name>
    <name type="common">Gut fungus</name>
    <name type="synonym">Smittium culisetae</name>
    <dbReference type="NCBI Taxonomy" id="1213189"/>
    <lineage>
        <taxon>Eukaryota</taxon>
        <taxon>Fungi</taxon>
        <taxon>Fungi incertae sedis</taxon>
        <taxon>Zoopagomycota</taxon>
        <taxon>Kickxellomycotina</taxon>
        <taxon>Harpellomycetes</taxon>
        <taxon>Harpellales</taxon>
        <taxon>Legeriomycetaceae</taxon>
        <taxon>Zancudomyces</taxon>
    </lineage>
</organism>
<dbReference type="GO" id="GO:0005811">
    <property type="term" value="C:lipid droplet"/>
    <property type="evidence" value="ECO:0007669"/>
    <property type="project" value="TreeGrafter"/>
</dbReference>
<dbReference type="AlphaFoldDB" id="A0A1R1PNP6"/>
<accession>A0A1R1PNP6</accession>
<dbReference type="SUPFAM" id="SSF56801">
    <property type="entry name" value="Acetyl-CoA synthetase-like"/>
    <property type="match status" value="1"/>
</dbReference>
<dbReference type="Proteomes" id="UP000188320">
    <property type="component" value="Unassembled WGS sequence"/>
</dbReference>
<protein>
    <submittedName>
        <fullName evidence="7">Long-chain-fatty-acid-CoA ligase 1</fullName>
    </submittedName>
</protein>
<evidence type="ECO:0000256" key="3">
    <source>
        <dbReference type="ARBA" id="ARBA00022741"/>
    </source>
</evidence>
<comment type="caution">
    <text evidence="7">The sequence shown here is derived from an EMBL/GenBank/DDBJ whole genome shotgun (WGS) entry which is preliminary data.</text>
</comment>
<dbReference type="GO" id="GO:0005783">
    <property type="term" value="C:endoplasmic reticulum"/>
    <property type="evidence" value="ECO:0007669"/>
    <property type="project" value="TreeGrafter"/>
</dbReference>
<keyword evidence="3" id="KW-0547">Nucleotide-binding</keyword>
<name>A0A1R1PNP6_ZANCU</name>
<keyword evidence="8" id="KW-1185">Reference proteome</keyword>